<feature type="repeat" description="ANK" evidence="3">
    <location>
        <begin position="255"/>
        <end position="287"/>
    </location>
</feature>
<evidence type="ECO:0000313" key="5">
    <source>
        <dbReference type="EMBL" id="KAF3106016.1"/>
    </source>
</evidence>
<evidence type="ECO:0000313" key="6">
    <source>
        <dbReference type="Proteomes" id="UP000475325"/>
    </source>
</evidence>
<dbReference type="Pfam" id="PF00023">
    <property type="entry name" value="Ank"/>
    <property type="match status" value="1"/>
</dbReference>
<dbReference type="PROSITE" id="PS50088">
    <property type="entry name" value="ANK_REPEAT"/>
    <property type="match status" value="2"/>
</dbReference>
<name>A0A7C8NGN6_ORBOL</name>
<dbReference type="Proteomes" id="UP000475325">
    <property type="component" value="Unassembled WGS sequence"/>
</dbReference>
<gene>
    <name evidence="5" type="ORF">TWF102_001913</name>
</gene>
<reference evidence="5 6" key="1">
    <citation type="submission" date="2019-06" db="EMBL/GenBank/DDBJ databases">
        <authorList>
            <person name="Palmer J.M."/>
        </authorList>
    </citation>
    <scope>NUCLEOTIDE SEQUENCE [LARGE SCALE GENOMIC DNA]</scope>
    <source>
        <strain evidence="5 6">TWF102</strain>
    </source>
</reference>
<evidence type="ECO:0000256" key="4">
    <source>
        <dbReference type="SAM" id="MobiDB-lite"/>
    </source>
</evidence>
<dbReference type="SMART" id="SM00248">
    <property type="entry name" value="ANK"/>
    <property type="match status" value="4"/>
</dbReference>
<evidence type="ECO:0000256" key="2">
    <source>
        <dbReference type="ARBA" id="ARBA00023043"/>
    </source>
</evidence>
<keyword evidence="1" id="KW-0677">Repeat</keyword>
<evidence type="ECO:0000256" key="1">
    <source>
        <dbReference type="ARBA" id="ARBA00022737"/>
    </source>
</evidence>
<protein>
    <submittedName>
        <fullName evidence="5">Uncharacterized protein</fullName>
    </submittedName>
</protein>
<comment type="caution">
    <text evidence="5">The sequence shown here is derived from an EMBL/GenBank/DDBJ whole genome shotgun (WGS) entry which is preliminary data.</text>
</comment>
<dbReference type="PROSITE" id="PS50297">
    <property type="entry name" value="ANK_REP_REGION"/>
    <property type="match status" value="1"/>
</dbReference>
<dbReference type="Gene3D" id="1.25.40.20">
    <property type="entry name" value="Ankyrin repeat-containing domain"/>
    <property type="match status" value="2"/>
</dbReference>
<feature type="region of interest" description="Disordered" evidence="4">
    <location>
        <begin position="1"/>
        <end position="64"/>
    </location>
</feature>
<feature type="compositionally biased region" description="Polar residues" evidence="4">
    <location>
        <begin position="35"/>
        <end position="55"/>
    </location>
</feature>
<proteinExistence type="predicted"/>
<dbReference type="PANTHER" id="PTHR24198">
    <property type="entry name" value="ANKYRIN REPEAT AND PROTEIN KINASE DOMAIN-CONTAINING PROTEIN"/>
    <property type="match status" value="1"/>
</dbReference>
<keyword evidence="2 3" id="KW-0040">ANK repeat</keyword>
<dbReference type="InterPro" id="IPR002110">
    <property type="entry name" value="Ankyrin_rpt"/>
</dbReference>
<dbReference type="AlphaFoldDB" id="A0A7C8NGN6"/>
<evidence type="ECO:0000256" key="3">
    <source>
        <dbReference type="PROSITE-ProRule" id="PRU00023"/>
    </source>
</evidence>
<organism evidence="5 6">
    <name type="scientific">Orbilia oligospora</name>
    <name type="common">Nematode-trapping fungus</name>
    <name type="synonym">Arthrobotrys oligospora</name>
    <dbReference type="NCBI Taxonomy" id="2813651"/>
    <lineage>
        <taxon>Eukaryota</taxon>
        <taxon>Fungi</taxon>
        <taxon>Dikarya</taxon>
        <taxon>Ascomycota</taxon>
        <taxon>Pezizomycotina</taxon>
        <taxon>Orbiliomycetes</taxon>
        <taxon>Orbiliales</taxon>
        <taxon>Orbiliaceae</taxon>
        <taxon>Orbilia</taxon>
    </lineage>
</organism>
<dbReference type="InterPro" id="IPR036770">
    <property type="entry name" value="Ankyrin_rpt-contain_sf"/>
</dbReference>
<accession>A0A7C8NGN6</accession>
<dbReference type="Pfam" id="PF12796">
    <property type="entry name" value="Ank_2"/>
    <property type="match status" value="1"/>
</dbReference>
<dbReference type="PANTHER" id="PTHR24198:SF165">
    <property type="entry name" value="ANKYRIN REPEAT-CONTAINING PROTEIN-RELATED"/>
    <property type="match status" value="1"/>
</dbReference>
<sequence length="387" mass="41917">MAEYHASSAYGGNAYPGGSRQPARGYDNSAKEYPTSISETASTYSQGSRSENSAPTIPGMEHLSINSRLSGPEHIDAADFYRFHSQQPNANWRQENTTPGPASVCKICLVTSCVMNGGSKEAERLKTTMAKMKAARSKAQMLMLGMEYMEPYIEAYDNLWKSDESNMRTKIKENLSVPGGKLFAETSQGLSPVTIFTSLGKTELVAILLHEGVDINDAPGGRGKPLGHAVAWLGNDDLVEMLLAAGADPNSATDRGVTALHVAVSVGNIKAVKQLVNAGADIDAKLVNFGGVHSLPVFSKLRDSHMATYGKIIDFLVESGASTDLHDTTQWTPLQYICISGSVELVRRLTEIGVPKEPLVALRKLVASDWVMSGYYKNWEIRLEEDA</sequence>
<feature type="repeat" description="ANK" evidence="3">
    <location>
        <begin position="222"/>
        <end position="254"/>
    </location>
</feature>
<dbReference type="SUPFAM" id="SSF48403">
    <property type="entry name" value="Ankyrin repeat"/>
    <property type="match status" value="1"/>
</dbReference>
<dbReference type="EMBL" id="WIQW01000013">
    <property type="protein sequence ID" value="KAF3106016.1"/>
    <property type="molecule type" value="Genomic_DNA"/>
</dbReference>